<organism evidence="2 3">
    <name type="scientific">Zizania palustris</name>
    <name type="common">Northern wild rice</name>
    <dbReference type="NCBI Taxonomy" id="103762"/>
    <lineage>
        <taxon>Eukaryota</taxon>
        <taxon>Viridiplantae</taxon>
        <taxon>Streptophyta</taxon>
        <taxon>Embryophyta</taxon>
        <taxon>Tracheophyta</taxon>
        <taxon>Spermatophyta</taxon>
        <taxon>Magnoliopsida</taxon>
        <taxon>Liliopsida</taxon>
        <taxon>Poales</taxon>
        <taxon>Poaceae</taxon>
        <taxon>BOP clade</taxon>
        <taxon>Oryzoideae</taxon>
        <taxon>Oryzeae</taxon>
        <taxon>Zizaniinae</taxon>
        <taxon>Zizania</taxon>
    </lineage>
</organism>
<evidence type="ECO:0000313" key="2">
    <source>
        <dbReference type="EMBL" id="KAG8076900.1"/>
    </source>
</evidence>
<proteinExistence type="predicted"/>
<evidence type="ECO:0000256" key="1">
    <source>
        <dbReference type="SAM" id="MobiDB-lite"/>
    </source>
</evidence>
<dbReference type="EMBL" id="JAAALK010000283">
    <property type="protein sequence ID" value="KAG8076900.1"/>
    <property type="molecule type" value="Genomic_DNA"/>
</dbReference>
<sequence length="183" mass="19940">MKTDGDMASVRDEMVVVIMLAVVTEVLHVRCGDVGRMRWWGDALVISCLPGDDDLLLFSLVGSCDWRRPTYRPCGAPLPASLMICRAAPWSRLSLSGGCPFLDSARPRGPFGGVNVWRNSILKNSWALGGMPIKLGLPSRLFRCTASSSSGDGAFSQPTSTDEVPMTLYSWPDKQCREGAEDK</sequence>
<name>A0A8J5T7B3_ZIZPA</name>
<reference evidence="2" key="2">
    <citation type="submission" date="2021-02" db="EMBL/GenBank/DDBJ databases">
        <authorList>
            <person name="Kimball J.A."/>
            <person name="Haas M.W."/>
            <person name="Macchietto M."/>
            <person name="Kono T."/>
            <person name="Duquette J."/>
            <person name="Shao M."/>
        </authorList>
    </citation>
    <scope>NUCLEOTIDE SEQUENCE</scope>
    <source>
        <tissue evidence="2">Fresh leaf tissue</tissue>
    </source>
</reference>
<protein>
    <submittedName>
        <fullName evidence="2">Uncharacterized protein</fullName>
    </submittedName>
</protein>
<feature type="region of interest" description="Disordered" evidence="1">
    <location>
        <begin position="148"/>
        <end position="168"/>
    </location>
</feature>
<dbReference type="Proteomes" id="UP000729402">
    <property type="component" value="Unassembled WGS sequence"/>
</dbReference>
<gene>
    <name evidence="2" type="ORF">GUJ93_ZPchr0006g43677</name>
</gene>
<comment type="caution">
    <text evidence="2">The sequence shown here is derived from an EMBL/GenBank/DDBJ whole genome shotgun (WGS) entry which is preliminary data.</text>
</comment>
<dbReference type="AlphaFoldDB" id="A0A8J5T7B3"/>
<evidence type="ECO:0000313" key="3">
    <source>
        <dbReference type="Proteomes" id="UP000729402"/>
    </source>
</evidence>
<accession>A0A8J5T7B3</accession>
<reference evidence="2" key="1">
    <citation type="journal article" date="2021" name="bioRxiv">
        <title>Whole Genome Assembly and Annotation of Northern Wild Rice, Zizania palustris L., Supports a Whole Genome Duplication in the Zizania Genus.</title>
        <authorList>
            <person name="Haas M."/>
            <person name="Kono T."/>
            <person name="Macchietto M."/>
            <person name="Millas R."/>
            <person name="McGilp L."/>
            <person name="Shao M."/>
            <person name="Duquette J."/>
            <person name="Hirsch C.N."/>
            <person name="Kimball J."/>
        </authorList>
    </citation>
    <scope>NUCLEOTIDE SEQUENCE</scope>
    <source>
        <tissue evidence="2">Fresh leaf tissue</tissue>
    </source>
</reference>
<keyword evidence="3" id="KW-1185">Reference proteome</keyword>
<feature type="compositionally biased region" description="Polar residues" evidence="1">
    <location>
        <begin position="148"/>
        <end position="162"/>
    </location>
</feature>